<dbReference type="Gene3D" id="1.10.357.10">
    <property type="entry name" value="Tetracycline Repressor, domain 2"/>
    <property type="match status" value="1"/>
</dbReference>
<dbReference type="RefSeq" id="WP_338891053.1">
    <property type="nucleotide sequence ID" value="NZ_CP147846.1"/>
</dbReference>
<proteinExistence type="predicted"/>
<keyword evidence="1 2" id="KW-0238">DNA-binding</keyword>
<sequence>MARSSDQTKRAKLLDDIVDYVREHGVSDLSLRPLAAGLGTSSRMLLYYFGTKEELLKEVLLRASNVDLGENWMREVTDVNGLRLHLWLFWKAASVTEMSGSRLFVEMVGLASVGEGVYREIASAGIASVAESIAEAMIRCGCGRDRALANGTLAISGLRGLFEDRLINDAFERTESSAEKLIDFLVRDVEAAIAENKELL</sequence>
<feature type="domain" description="HTH tetR-type" evidence="3">
    <location>
        <begin position="7"/>
        <end position="67"/>
    </location>
</feature>
<feature type="DNA-binding region" description="H-T-H motif" evidence="2">
    <location>
        <begin position="30"/>
        <end position="49"/>
    </location>
</feature>
<name>A0ABZ2PLR6_9NOCA</name>
<dbReference type="Pfam" id="PF00440">
    <property type="entry name" value="TetR_N"/>
    <property type="match status" value="1"/>
</dbReference>
<reference evidence="4 5" key="1">
    <citation type="submission" date="2024-03" db="EMBL/GenBank/DDBJ databases">
        <title>Natural products discovery in diverse microorganisms through a two-stage MS feature dereplication strategy.</title>
        <authorList>
            <person name="Zhang R."/>
        </authorList>
    </citation>
    <scope>NUCLEOTIDE SEQUENCE [LARGE SCALE GENOMIC DNA]</scope>
    <source>
        <strain evidence="4 5">18930</strain>
    </source>
</reference>
<dbReference type="PROSITE" id="PS50977">
    <property type="entry name" value="HTH_TETR_2"/>
    <property type="match status" value="1"/>
</dbReference>
<dbReference type="EMBL" id="CP147846">
    <property type="protein sequence ID" value="WXG69959.1"/>
    <property type="molecule type" value="Genomic_DNA"/>
</dbReference>
<dbReference type="SUPFAM" id="SSF46689">
    <property type="entry name" value="Homeodomain-like"/>
    <property type="match status" value="1"/>
</dbReference>
<dbReference type="Proteomes" id="UP001432000">
    <property type="component" value="Chromosome"/>
</dbReference>
<evidence type="ECO:0000313" key="4">
    <source>
        <dbReference type="EMBL" id="WXG69959.1"/>
    </source>
</evidence>
<protein>
    <submittedName>
        <fullName evidence="4">TetR/AcrR family transcriptional regulator</fullName>
    </submittedName>
</protein>
<dbReference type="InterPro" id="IPR001647">
    <property type="entry name" value="HTH_TetR"/>
</dbReference>
<accession>A0ABZ2PLR6</accession>
<evidence type="ECO:0000259" key="3">
    <source>
        <dbReference type="PROSITE" id="PS50977"/>
    </source>
</evidence>
<evidence type="ECO:0000313" key="5">
    <source>
        <dbReference type="Proteomes" id="UP001432000"/>
    </source>
</evidence>
<organism evidence="4 5">
    <name type="scientific">Rhodococcus sovatensis</name>
    <dbReference type="NCBI Taxonomy" id="1805840"/>
    <lineage>
        <taxon>Bacteria</taxon>
        <taxon>Bacillati</taxon>
        <taxon>Actinomycetota</taxon>
        <taxon>Actinomycetes</taxon>
        <taxon>Mycobacteriales</taxon>
        <taxon>Nocardiaceae</taxon>
        <taxon>Rhodococcus</taxon>
    </lineage>
</organism>
<keyword evidence="5" id="KW-1185">Reference proteome</keyword>
<evidence type="ECO:0000256" key="2">
    <source>
        <dbReference type="PROSITE-ProRule" id="PRU00335"/>
    </source>
</evidence>
<gene>
    <name evidence="4" type="ORF">WDS16_05285</name>
</gene>
<dbReference type="InterPro" id="IPR009057">
    <property type="entry name" value="Homeodomain-like_sf"/>
</dbReference>
<evidence type="ECO:0000256" key="1">
    <source>
        <dbReference type="ARBA" id="ARBA00023125"/>
    </source>
</evidence>